<reference evidence="2" key="1">
    <citation type="submission" date="2021-04" db="EMBL/GenBank/DDBJ databases">
        <authorList>
            <consortium name="Molecular Ecology Group"/>
        </authorList>
    </citation>
    <scope>NUCLEOTIDE SEQUENCE</scope>
</reference>
<dbReference type="Pfam" id="PF21125">
    <property type="entry name" value="MPN_2A_DUB_like"/>
    <property type="match status" value="1"/>
</dbReference>
<feature type="region of interest" description="Disordered" evidence="1">
    <location>
        <begin position="178"/>
        <end position="202"/>
    </location>
</feature>
<dbReference type="GO" id="GO:0005634">
    <property type="term" value="C:nucleus"/>
    <property type="evidence" value="ECO:0007669"/>
    <property type="project" value="TreeGrafter"/>
</dbReference>
<dbReference type="GO" id="GO:0070536">
    <property type="term" value="P:protein K63-linked deubiquitination"/>
    <property type="evidence" value="ECO:0007669"/>
    <property type="project" value="TreeGrafter"/>
</dbReference>
<sequence>MSVYLDGTTLSALLFTNLNSNGCQYGFLTGEKIEQVVGRISDSQIPTYDVSSYIYISSFVPWPSQETLYSRGGHIKEKWVKSFLTGTEQKLIGWYSFRHNTATRPSLREITLHNSLATSEMCAAEPKDFLFFLCTSSVSPDMSTHTFSHGFMHVIDGHFVSIPMTVMNLGDTMRTEYKNRSPPAVSHSKTVAESLHGSQKHFVKPSGEMDQITKMNRLAVSINKSLKSVHSKVFESEAALGILETDVGLLKQKLELLEVQESKRMQIKADKQRHGEKMTQFQQPSTNGKEQLETLLINLGVSSGDKSDNVCCSNVSGMYPVADNYCCSNFSSMYATADNNCCSNISSPYPAKSFSRDSYFLGEHFESFQIIGQTPSLSVEHGDGNSVDINTYSVVNDVPATTVYKFSDSEQGIAAGMMKMNAHGSNKPQTVKDKVEEAFSFLNDEIRLQKETNPQLNKNSKSTTVSPLGQRKINPTSLKSADLLAVHSGMGSKKLVADNLEFGRKYGESTSTHPKCGYNPRLQ</sequence>
<dbReference type="OrthoDB" id="6358435at2759"/>
<evidence type="ECO:0000313" key="2">
    <source>
        <dbReference type="EMBL" id="CAG5127582.1"/>
    </source>
</evidence>
<evidence type="ECO:0000313" key="3">
    <source>
        <dbReference type="Proteomes" id="UP000678393"/>
    </source>
</evidence>
<dbReference type="GO" id="GO:0008017">
    <property type="term" value="F:microtubule binding"/>
    <property type="evidence" value="ECO:0007669"/>
    <property type="project" value="TreeGrafter"/>
</dbReference>
<dbReference type="GO" id="GO:0090307">
    <property type="term" value="P:mitotic spindle assembly"/>
    <property type="evidence" value="ECO:0007669"/>
    <property type="project" value="TreeGrafter"/>
</dbReference>
<name>A0A8S3ZK38_9EUPU</name>
<dbReference type="GO" id="GO:0031593">
    <property type="term" value="F:polyubiquitin modification-dependent protein binding"/>
    <property type="evidence" value="ECO:0007669"/>
    <property type="project" value="TreeGrafter"/>
</dbReference>
<dbReference type="Proteomes" id="UP000678393">
    <property type="component" value="Unassembled WGS sequence"/>
</dbReference>
<feature type="compositionally biased region" description="Polar residues" evidence="1">
    <location>
        <begin position="451"/>
        <end position="473"/>
    </location>
</feature>
<dbReference type="InterPro" id="IPR023238">
    <property type="entry name" value="FAM175"/>
</dbReference>
<feature type="region of interest" description="Disordered" evidence="1">
    <location>
        <begin position="450"/>
        <end position="473"/>
    </location>
</feature>
<dbReference type="CDD" id="cd23519">
    <property type="entry name" value="Abraxas-like_domain"/>
    <property type="match status" value="1"/>
</dbReference>
<dbReference type="AlphaFoldDB" id="A0A8S3ZK38"/>
<keyword evidence="3" id="KW-1185">Reference proteome</keyword>
<evidence type="ECO:0008006" key="4">
    <source>
        <dbReference type="Google" id="ProtNLM"/>
    </source>
</evidence>
<dbReference type="EMBL" id="CAJHNH020002735">
    <property type="protein sequence ID" value="CAG5127582.1"/>
    <property type="molecule type" value="Genomic_DNA"/>
</dbReference>
<dbReference type="PANTHER" id="PTHR31728:SF5">
    <property type="entry name" value="OS07G0540200 PROTEIN"/>
    <property type="match status" value="1"/>
</dbReference>
<gene>
    <name evidence="2" type="ORF">CUNI_LOCUS13140</name>
</gene>
<evidence type="ECO:0000256" key="1">
    <source>
        <dbReference type="SAM" id="MobiDB-lite"/>
    </source>
</evidence>
<accession>A0A8S3ZK38</accession>
<proteinExistence type="predicted"/>
<dbReference type="PRINTS" id="PR02051">
    <property type="entry name" value="PROTEINF175"/>
</dbReference>
<comment type="caution">
    <text evidence="2">The sequence shown here is derived from an EMBL/GenBank/DDBJ whole genome shotgun (WGS) entry which is preliminary data.</text>
</comment>
<dbReference type="PANTHER" id="PTHR31728">
    <property type="entry name" value="ABRAXAS FAMILY MEMBER"/>
    <property type="match status" value="1"/>
</dbReference>
<organism evidence="2 3">
    <name type="scientific">Candidula unifasciata</name>
    <dbReference type="NCBI Taxonomy" id="100452"/>
    <lineage>
        <taxon>Eukaryota</taxon>
        <taxon>Metazoa</taxon>
        <taxon>Spiralia</taxon>
        <taxon>Lophotrochozoa</taxon>
        <taxon>Mollusca</taxon>
        <taxon>Gastropoda</taxon>
        <taxon>Heterobranchia</taxon>
        <taxon>Euthyneura</taxon>
        <taxon>Panpulmonata</taxon>
        <taxon>Eupulmonata</taxon>
        <taxon>Stylommatophora</taxon>
        <taxon>Helicina</taxon>
        <taxon>Helicoidea</taxon>
        <taxon>Geomitridae</taxon>
        <taxon>Candidula</taxon>
    </lineage>
</organism>
<protein>
    <recommendedName>
        <fullName evidence="4">MPN domain-containing protein</fullName>
    </recommendedName>
</protein>
<dbReference type="GO" id="GO:0008608">
    <property type="term" value="P:attachment of spindle microtubules to kinetochore"/>
    <property type="evidence" value="ECO:0007669"/>
    <property type="project" value="TreeGrafter"/>
</dbReference>